<feature type="domain" description="Ig-like" evidence="1">
    <location>
        <begin position="189"/>
        <end position="283"/>
    </location>
</feature>
<feature type="domain" description="Ig-like" evidence="1">
    <location>
        <begin position="388"/>
        <end position="467"/>
    </location>
</feature>
<dbReference type="InterPro" id="IPR013151">
    <property type="entry name" value="Immunoglobulin_dom"/>
</dbReference>
<evidence type="ECO:0000313" key="2">
    <source>
        <dbReference type="EMBL" id="CAG2199111.1"/>
    </source>
</evidence>
<proteinExistence type="predicted"/>
<dbReference type="Proteomes" id="UP000683360">
    <property type="component" value="Unassembled WGS sequence"/>
</dbReference>
<evidence type="ECO:0000313" key="3">
    <source>
        <dbReference type="Proteomes" id="UP000683360"/>
    </source>
</evidence>
<keyword evidence="3" id="KW-1185">Reference proteome</keyword>
<dbReference type="OrthoDB" id="382013at2759"/>
<dbReference type="AlphaFoldDB" id="A0A8S3QTQ7"/>
<dbReference type="CDD" id="cd00096">
    <property type="entry name" value="Ig"/>
    <property type="match status" value="2"/>
</dbReference>
<accession>A0A8S3QTQ7</accession>
<dbReference type="Gene3D" id="2.60.40.10">
    <property type="entry name" value="Immunoglobulins"/>
    <property type="match status" value="3"/>
</dbReference>
<dbReference type="SMART" id="SM00409">
    <property type="entry name" value="IG"/>
    <property type="match status" value="2"/>
</dbReference>
<dbReference type="SUPFAM" id="SSF48726">
    <property type="entry name" value="Immunoglobulin"/>
    <property type="match status" value="5"/>
</dbReference>
<reference evidence="2" key="1">
    <citation type="submission" date="2021-03" db="EMBL/GenBank/DDBJ databases">
        <authorList>
            <person name="Bekaert M."/>
        </authorList>
    </citation>
    <scope>NUCLEOTIDE SEQUENCE</scope>
</reference>
<protein>
    <recommendedName>
        <fullName evidence="1">Ig-like domain-containing protein</fullName>
    </recommendedName>
</protein>
<dbReference type="InterPro" id="IPR003599">
    <property type="entry name" value="Ig_sub"/>
</dbReference>
<evidence type="ECO:0000259" key="1">
    <source>
        <dbReference type="PROSITE" id="PS50835"/>
    </source>
</evidence>
<dbReference type="EMBL" id="CAJPWZ010000711">
    <property type="protein sequence ID" value="CAG2199111.1"/>
    <property type="molecule type" value="Genomic_DNA"/>
</dbReference>
<dbReference type="InterPro" id="IPR007110">
    <property type="entry name" value="Ig-like_dom"/>
</dbReference>
<dbReference type="PROSITE" id="PS50835">
    <property type="entry name" value="IG_LIKE"/>
    <property type="match status" value="3"/>
</dbReference>
<dbReference type="InterPro" id="IPR013783">
    <property type="entry name" value="Ig-like_fold"/>
</dbReference>
<dbReference type="InterPro" id="IPR036179">
    <property type="entry name" value="Ig-like_dom_sf"/>
</dbReference>
<organism evidence="2 3">
    <name type="scientific">Mytilus edulis</name>
    <name type="common">Blue mussel</name>
    <dbReference type="NCBI Taxonomy" id="6550"/>
    <lineage>
        <taxon>Eukaryota</taxon>
        <taxon>Metazoa</taxon>
        <taxon>Spiralia</taxon>
        <taxon>Lophotrochozoa</taxon>
        <taxon>Mollusca</taxon>
        <taxon>Bivalvia</taxon>
        <taxon>Autobranchia</taxon>
        <taxon>Pteriomorphia</taxon>
        <taxon>Mytilida</taxon>
        <taxon>Mytiloidea</taxon>
        <taxon>Mytilidae</taxon>
        <taxon>Mytilinae</taxon>
        <taxon>Mytilus</taxon>
    </lineage>
</organism>
<sequence>MDIDSSTKGISGSSLKNPSLTVLFATTSESGVYICFATNEISTGKSSQIHVTVTELIIRCEISSDPPHNRVYWEKTVNGTKTIINYGAIGTNGITPENPSLILQYSTYADAGDYTCNAINTVGTGQSKSIHIKVHGGTYGTAGMSFVHPSLTVLTATTSDSGNYSCVVGNAVGLSQSPVINVNIVGGLPSVAVPYKTYEAVTHSAFTLTCTIVNADPPIFKVYWMRKINNKTTILSSATIGIYNVTVEYPSITFESADSSMSGEYICFATNNIGTGQSSQVLLHVKEKHDTNEQITNQNNAPKVGIDIDIYTVPYARSVTLTCFVDVNEEYPVHNVYWEHNHFGVIKIIDNGTIGISGSTVRTPSLTTNIIGTGKSNPIKVNVIGDFPTVEIASSEIEALYGEEVNITCHISADPAAYMVYWQKVADGRTTILKHGAVGIQGITPTHPSLILQNPTKVDNGNIDVLR</sequence>
<name>A0A8S3QTQ7_MYTED</name>
<dbReference type="PANTHER" id="PTHR23278">
    <property type="entry name" value="SIDESTEP PROTEIN"/>
    <property type="match status" value="1"/>
</dbReference>
<dbReference type="PANTHER" id="PTHR23278:SF32">
    <property type="entry name" value="NEUROMUSCULIN, ISOFORM E"/>
    <property type="match status" value="1"/>
</dbReference>
<comment type="caution">
    <text evidence="2">The sequence shown here is derived from an EMBL/GenBank/DDBJ whole genome shotgun (WGS) entry which is preliminary data.</text>
</comment>
<feature type="domain" description="Ig-like" evidence="1">
    <location>
        <begin position="18"/>
        <end position="131"/>
    </location>
</feature>
<gene>
    <name evidence="2" type="ORF">MEDL_13834</name>
</gene>
<dbReference type="Pfam" id="PF00047">
    <property type="entry name" value="ig"/>
    <property type="match status" value="1"/>
</dbReference>